<evidence type="ECO:0000313" key="4">
    <source>
        <dbReference type="Proteomes" id="UP000481861"/>
    </source>
</evidence>
<feature type="region of interest" description="Disordered" evidence="1">
    <location>
        <begin position="373"/>
        <end position="394"/>
    </location>
</feature>
<dbReference type="AlphaFoldDB" id="A0A7C8I826"/>
<name>A0A7C8I826_9PLEO</name>
<evidence type="ECO:0000313" key="3">
    <source>
        <dbReference type="EMBL" id="KAF2872988.1"/>
    </source>
</evidence>
<dbReference type="InterPro" id="IPR012942">
    <property type="entry name" value="SRR1-like"/>
</dbReference>
<evidence type="ECO:0000256" key="1">
    <source>
        <dbReference type="SAM" id="MobiDB-lite"/>
    </source>
</evidence>
<protein>
    <recommendedName>
        <fullName evidence="2">SRR1-like domain-containing protein</fullName>
    </recommendedName>
</protein>
<feature type="domain" description="SRR1-like" evidence="2">
    <location>
        <begin position="198"/>
        <end position="333"/>
    </location>
</feature>
<proteinExistence type="predicted"/>
<dbReference type="Proteomes" id="UP000481861">
    <property type="component" value="Unassembled WGS sequence"/>
</dbReference>
<keyword evidence="4" id="KW-1185">Reference proteome</keyword>
<dbReference type="PANTHER" id="PTHR42080:SF1">
    <property type="entry name" value="SRR1-LIKE DOMAIN-CONTAINING PROTEIN"/>
    <property type="match status" value="1"/>
</dbReference>
<accession>A0A7C8I826</accession>
<organism evidence="3 4">
    <name type="scientific">Massariosphaeria phaeospora</name>
    <dbReference type="NCBI Taxonomy" id="100035"/>
    <lineage>
        <taxon>Eukaryota</taxon>
        <taxon>Fungi</taxon>
        <taxon>Dikarya</taxon>
        <taxon>Ascomycota</taxon>
        <taxon>Pezizomycotina</taxon>
        <taxon>Dothideomycetes</taxon>
        <taxon>Pleosporomycetidae</taxon>
        <taxon>Pleosporales</taxon>
        <taxon>Pleosporales incertae sedis</taxon>
        <taxon>Massariosphaeria</taxon>
    </lineage>
</organism>
<sequence>MSSSKDLLGIYPPPIHFSHHLPVVSLGLISIMSGFDDPDFVPPPPAQIDVAAFLTRLGNRPIFTRALLQHAATQLAKAKHGEAVEMIDCYGAKRRSVGQQHDEPILRYHNFTTLADPEPYNILLHAEEGFRARVLKGCCGFGQTMESLVQHAKFPVYMHFKPRTHQSLPYYDVGRMMDYTNLCMDVWAQCPEREALVASLQGMQHTAQVTNIVCIGHGKLDSSPESVVQHLAALTIAEHLTALYEDASQPLASPITIVAQDPAYSDTDKTVLSLLKPGIAVVDDPAGFLAINEGSLVMSAYPSVPVKQIVADLSAAFPAKGPAAMLWGSSERDDKCGVDVVGVEFWELLYYANPGSPRLMAMLEGFEKLGPVNKGTDSGADTPPEVQHEEATTAAPSSIWTALSTFFAFFRRGIRAAAALGQGHEPETGTEWM</sequence>
<comment type="caution">
    <text evidence="3">The sequence shown here is derived from an EMBL/GenBank/DDBJ whole genome shotgun (WGS) entry which is preliminary data.</text>
</comment>
<reference evidence="3 4" key="1">
    <citation type="submission" date="2020-01" db="EMBL/GenBank/DDBJ databases">
        <authorList>
            <consortium name="DOE Joint Genome Institute"/>
            <person name="Haridas S."/>
            <person name="Albert R."/>
            <person name="Binder M."/>
            <person name="Bloem J."/>
            <person name="Labutti K."/>
            <person name="Salamov A."/>
            <person name="Andreopoulos B."/>
            <person name="Baker S.E."/>
            <person name="Barry K."/>
            <person name="Bills G."/>
            <person name="Bluhm B.H."/>
            <person name="Cannon C."/>
            <person name="Castanera R."/>
            <person name="Culley D.E."/>
            <person name="Daum C."/>
            <person name="Ezra D."/>
            <person name="Gonzalez J.B."/>
            <person name="Henrissat B."/>
            <person name="Kuo A."/>
            <person name="Liang C."/>
            <person name="Lipzen A."/>
            <person name="Lutzoni F."/>
            <person name="Magnuson J."/>
            <person name="Mondo S."/>
            <person name="Nolan M."/>
            <person name="Ohm R."/>
            <person name="Pangilinan J."/>
            <person name="Park H.-J.H."/>
            <person name="Ramirez L."/>
            <person name="Alfaro M."/>
            <person name="Sun H."/>
            <person name="Tritt A."/>
            <person name="Yoshinaga Y."/>
            <person name="Zwiers L.-H.L."/>
            <person name="Turgeon B.G."/>
            <person name="Goodwin S.B."/>
            <person name="Spatafora J.W."/>
            <person name="Crous P.W."/>
            <person name="Grigoriev I.V."/>
        </authorList>
    </citation>
    <scope>NUCLEOTIDE SEQUENCE [LARGE SCALE GENOMIC DNA]</scope>
    <source>
        <strain evidence="3 4">CBS 611.86</strain>
    </source>
</reference>
<dbReference type="PANTHER" id="PTHR42080">
    <property type="entry name" value="SRR1 DOMAIN-CONTAINING PROTEIN"/>
    <property type="match status" value="1"/>
</dbReference>
<dbReference type="Pfam" id="PF07985">
    <property type="entry name" value="SRR1"/>
    <property type="match status" value="1"/>
</dbReference>
<dbReference type="OrthoDB" id="5230585at2759"/>
<evidence type="ECO:0000259" key="2">
    <source>
        <dbReference type="Pfam" id="PF07985"/>
    </source>
</evidence>
<gene>
    <name evidence="3" type="ORF">BDV95DRAFT_568507</name>
</gene>
<dbReference type="EMBL" id="JAADJZ010000008">
    <property type="protein sequence ID" value="KAF2872988.1"/>
    <property type="molecule type" value="Genomic_DNA"/>
</dbReference>